<dbReference type="Pfam" id="PF06616">
    <property type="entry name" value="BsuBI_PstI_RE"/>
    <property type="match status" value="1"/>
</dbReference>
<name>A0A6V7FFW1_9XANT</name>
<dbReference type="InterPro" id="IPR041454">
    <property type="entry name" value="BsuBI/PstI_N"/>
</dbReference>
<evidence type="ECO:0008006" key="4">
    <source>
        <dbReference type="Google" id="ProtNLM"/>
    </source>
</evidence>
<proteinExistence type="predicted"/>
<feature type="domain" description="BsuBI/PstI restriction endonuclease" evidence="1">
    <location>
        <begin position="188"/>
        <end position="349"/>
    </location>
</feature>
<dbReference type="Gene3D" id="3.40.1350.80">
    <property type="match status" value="1"/>
</dbReference>
<dbReference type="Gene3D" id="1.10.10.1820">
    <property type="entry name" value="BsuBI/PstI restriction endonuclease-like"/>
    <property type="match status" value="1"/>
</dbReference>
<dbReference type="REBASE" id="438084">
    <property type="entry name" value="Xho2533ORF45090P"/>
</dbReference>
<feature type="domain" description="BsuBI/PstI restriction endonuclease HTH" evidence="2">
    <location>
        <begin position="11"/>
        <end position="174"/>
    </location>
</feature>
<organism evidence="3">
    <name type="scientific">Xanthomonas hortorum pv. pelargonii</name>
    <dbReference type="NCBI Taxonomy" id="453602"/>
    <lineage>
        <taxon>Bacteria</taxon>
        <taxon>Pseudomonadati</taxon>
        <taxon>Pseudomonadota</taxon>
        <taxon>Gammaproteobacteria</taxon>
        <taxon>Lysobacterales</taxon>
        <taxon>Lysobacteraceae</taxon>
        <taxon>Xanthomonas</taxon>
    </lineage>
</organism>
<sequence length="364" mass="39626">MSLPPYVDRLTIHQRLPLIFQDGTPNRNYCIREMAASAVFVMLYIGAIEGTDRWLAPKHVMRMTVEQALLSDDAVREAYGIGAMKPGFRVAGQRWYEENSREPLRDETLRQGFITNNAVTERAGLPTTSGLPRYALKTDFAALFDPALARDDLTAAITAWQEAHLSASAMARVALVRRGAVTTGEGVIVAFPNGETRRMAPGPSSVISKGVIEEFAARFLTQPAVLWVSESGAKVVARDDELAKSLKLKITADRNLPDIILVDLGGGGATGFLLVFIEVVATDGPITMQRQEAFMQIAADAGFTPDTVAFVTAYLDRSHAAFKKTIAELAWRSFAWFASEPEHIIALHNGATSPLPLGTLMHGV</sequence>
<dbReference type="GO" id="GO:0009307">
    <property type="term" value="P:DNA restriction-modification system"/>
    <property type="evidence" value="ECO:0007669"/>
    <property type="project" value="InterPro"/>
</dbReference>
<evidence type="ECO:0000259" key="2">
    <source>
        <dbReference type="Pfam" id="PF17728"/>
    </source>
</evidence>
<protein>
    <recommendedName>
        <fullName evidence="4">Restriction endonuclease</fullName>
    </recommendedName>
</protein>
<geneLocation type="plasmid" evidence="3">
    <name>CFBP2533_p47</name>
</geneLocation>
<evidence type="ECO:0000259" key="1">
    <source>
        <dbReference type="Pfam" id="PF06616"/>
    </source>
</evidence>
<keyword evidence="3" id="KW-0614">Plasmid</keyword>
<dbReference type="GO" id="GO:0003677">
    <property type="term" value="F:DNA binding"/>
    <property type="evidence" value="ECO:0007669"/>
    <property type="project" value="InterPro"/>
</dbReference>
<dbReference type="AlphaFoldDB" id="A0A6V7FFW1"/>
<dbReference type="EMBL" id="LR828262">
    <property type="protein sequence ID" value="CAD0362377.1"/>
    <property type="molecule type" value="Genomic_DNA"/>
</dbReference>
<dbReference type="InterPro" id="IPR041963">
    <property type="entry name" value="BsuBI/PstI_C_sf"/>
</dbReference>
<dbReference type="InterPro" id="IPR009528">
    <property type="entry name" value="Restrct_endonuc_II_BsuBI_C"/>
</dbReference>
<dbReference type="GO" id="GO:0000287">
    <property type="term" value="F:magnesium ion binding"/>
    <property type="evidence" value="ECO:0007669"/>
    <property type="project" value="InterPro"/>
</dbReference>
<dbReference type="GO" id="GO:0009036">
    <property type="term" value="F:type II site-specific deoxyribonuclease activity"/>
    <property type="evidence" value="ECO:0007669"/>
    <property type="project" value="InterPro"/>
</dbReference>
<dbReference type="Pfam" id="PF17728">
    <property type="entry name" value="BsuBI_PstI_RE_N"/>
    <property type="match status" value="1"/>
</dbReference>
<dbReference type="EMBL" id="LR828262">
    <property type="protein sequence ID" value="CAD0362371.1"/>
    <property type="molecule type" value="Genomic_DNA"/>
</dbReference>
<gene>
    <name evidence="3" type="ORF">CFBP2533_45080</name>
</gene>
<reference evidence="3" key="1">
    <citation type="submission" date="2020-07" db="EMBL/GenBank/DDBJ databases">
        <authorList>
            <person name="Pothier F. J."/>
        </authorList>
    </citation>
    <scope>NUCLEOTIDE SEQUENCE [LARGE SCALE GENOMIC DNA]</scope>
    <source>
        <strain evidence="3">CFBP 2533</strain>
        <plasmid evidence="3">CFBP2533_p47</plasmid>
    </source>
</reference>
<accession>A0A6V7FFW1</accession>
<evidence type="ECO:0000313" key="3">
    <source>
        <dbReference type="EMBL" id="CAD0362371.1"/>
    </source>
</evidence>
<dbReference type="InterPro" id="IPR041962">
    <property type="entry name" value="BsuBI/PstI_N_sf"/>
</dbReference>
<dbReference type="RefSeq" id="WP_023905863.1">
    <property type="nucleotide sequence ID" value="NZ_JAJTZZ010000038.1"/>
</dbReference>